<name>A0A367FJT0_9ACTN</name>
<dbReference type="InterPro" id="IPR011701">
    <property type="entry name" value="MFS"/>
</dbReference>
<dbReference type="SUPFAM" id="SSF103473">
    <property type="entry name" value="MFS general substrate transporter"/>
    <property type="match status" value="1"/>
</dbReference>
<keyword evidence="3 6" id="KW-0812">Transmembrane</keyword>
<keyword evidence="2" id="KW-1003">Cell membrane</keyword>
<reference evidence="7 8" key="1">
    <citation type="submission" date="2018-06" db="EMBL/GenBank/DDBJ databases">
        <title>Sphaerisporangium craniellae sp. nov., isolated from a marine sponge in the South China Sea.</title>
        <authorList>
            <person name="Li L."/>
        </authorList>
    </citation>
    <scope>NUCLEOTIDE SEQUENCE [LARGE SCALE GENOMIC DNA]</scope>
    <source>
        <strain evidence="7 8">CCTCC AA 208026</strain>
    </source>
</reference>
<evidence type="ECO:0000256" key="6">
    <source>
        <dbReference type="SAM" id="Phobius"/>
    </source>
</evidence>
<dbReference type="GO" id="GO:0005886">
    <property type="term" value="C:plasma membrane"/>
    <property type="evidence" value="ECO:0007669"/>
    <property type="project" value="UniProtKB-SubCell"/>
</dbReference>
<evidence type="ECO:0000256" key="4">
    <source>
        <dbReference type="ARBA" id="ARBA00022989"/>
    </source>
</evidence>
<evidence type="ECO:0000313" key="8">
    <source>
        <dbReference type="Proteomes" id="UP000253094"/>
    </source>
</evidence>
<feature type="transmembrane region" description="Helical" evidence="6">
    <location>
        <begin position="275"/>
        <end position="297"/>
    </location>
</feature>
<gene>
    <name evidence="7" type="ORF">DQ384_18295</name>
</gene>
<proteinExistence type="predicted"/>
<dbReference type="Gene3D" id="1.20.1250.20">
    <property type="entry name" value="MFS general substrate transporter like domains"/>
    <property type="match status" value="1"/>
</dbReference>
<dbReference type="PANTHER" id="PTHR23513:SF17">
    <property type="entry name" value="MEMBRANE PROTEIN"/>
    <property type="match status" value="1"/>
</dbReference>
<dbReference type="EMBL" id="QOIL01000009">
    <property type="protein sequence ID" value="RCG30092.1"/>
    <property type="molecule type" value="Genomic_DNA"/>
</dbReference>
<feature type="transmembrane region" description="Helical" evidence="6">
    <location>
        <begin position="368"/>
        <end position="391"/>
    </location>
</feature>
<evidence type="ECO:0000256" key="1">
    <source>
        <dbReference type="ARBA" id="ARBA00004651"/>
    </source>
</evidence>
<dbReference type="GO" id="GO:0022857">
    <property type="term" value="F:transmembrane transporter activity"/>
    <property type="evidence" value="ECO:0007669"/>
    <property type="project" value="InterPro"/>
</dbReference>
<protein>
    <submittedName>
        <fullName evidence="7">MFS transporter</fullName>
    </submittedName>
</protein>
<feature type="transmembrane region" description="Helical" evidence="6">
    <location>
        <begin position="397"/>
        <end position="418"/>
    </location>
</feature>
<comment type="subcellular location">
    <subcellularLocation>
        <location evidence="1">Cell membrane</location>
        <topology evidence="1">Multi-pass membrane protein</topology>
    </subcellularLocation>
</comment>
<feature type="transmembrane region" description="Helical" evidence="6">
    <location>
        <begin position="309"/>
        <end position="330"/>
    </location>
</feature>
<evidence type="ECO:0000313" key="7">
    <source>
        <dbReference type="EMBL" id="RCG30092.1"/>
    </source>
</evidence>
<dbReference type="Pfam" id="PF07690">
    <property type="entry name" value="MFS_1"/>
    <property type="match status" value="1"/>
</dbReference>
<feature type="transmembrane region" description="Helical" evidence="6">
    <location>
        <begin position="112"/>
        <end position="132"/>
    </location>
</feature>
<accession>A0A367FJT0</accession>
<dbReference type="RefSeq" id="WP_114030031.1">
    <property type="nucleotide sequence ID" value="NZ_QOIL01000009.1"/>
</dbReference>
<feature type="transmembrane region" description="Helical" evidence="6">
    <location>
        <begin position="144"/>
        <end position="168"/>
    </location>
</feature>
<evidence type="ECO:0000256" key="5">
    <source>
        <dbReference type="ARBA" id="ARBA00023136"/>
    </source>
</evidence>
<organism evidence="7 8">
    <name type="scientific">Sphaerisporangium album</name>
    <dbReference type="NCBI Taxonomy" id="509200"/>
    <lineage>
        <taxon>Bacteria</taxon>
        <taxon>Bacillati</taxon>
        <taxon>Actinomycetota</taxon>
        <taxon>Actinomycetes</taxon>
        <taxon>Streptosporangiales</taxon>
        <taxon>Streptosporangiaceae</taxon>
        <taxon>Sphaerisporangium</taxon>
    </lineage>
</organism>
<evidence type="ECO:0000256" key="2">
    <source>
        <dbReference type="ARBA" id="ARBA00022475"/>
    </source>
</evidence>
<keyword evidence="4 6" id="KW-1133">Transmembrane helix</keyword>
<dbReference type="OrthoDB" id="3688258at2"/>
<feature type="transmembrane region" description="Helical" evidence="6">
    <location>
        <begin position="55"/>
        <end position="76"/>
    </location>
</feature>
<feature type="transmembrane region" description="Helical" evidence="6">
    <location>
        <begin position="180"/>
        <end position="198"/>
    </location>
</feature>
<keyword evidence="5 6" id="KW-0472">Membrane</keyword>
<dbReference type="Proteomes" id="UP000253094">
    <property type="component" value="Unassembled WGS sequence"/>
</dbReference>
<dbReference type="PANTHER" id="PTHR23513">
    <property type="entry name" value="INTEGRAL MEMBRANE EFFLUX PROTEIN-RELATED"/>
    <property type="match status" value="1"/>
</dbReference>
<feature type="transmembrane region" description="Helical" evidence="6">
    <location>
        <begin position="20"/>
        <end position="43"/>
    </location>
</feature>
<dbReference type="CDD" id="cd06173">
    <property type="entry name" value="MFS_MefA_like"/>
    <property type="match status" value="1"/>
</dbReference>
<dbReference type="AlphaFoldDB" id="A0A367FJT0"/>
<comment type="caution">
    <text evidence="7">The sequence shown here is derived from an EMBL/GenBank/DDBJ whole genome shotgun (WGS) entry which is preliminary data.</text>
</comment>
<dbReference type="InterPro" id="IPR036259">
    <property type="entry name" value="MFS_trans_sf"/>
</dbReference>
<feature type="transmembrane region" description="Helical" evidence="6">
    <location>
        <begin position="252"/>
        <end position="269"/>
    </location>
</feature>
<feature type="transmembrane region" description="Helical" evidence="6">
    <location>
        <begin position="83"/>
        <end position="106"/>
    </location>
</feature>
<evidence type="ECO:0000256" key="3">
    <source>
        <dbReference type="ARBA" id="ARBA00022692"/>
    </source>
</evidence>
<sequence length="432" mass="46066">MSFVSDLRAVLRVRDFRRLFSTRLVSQFSDGIFQFAVVGYAFFTPEKQTSATEAAVAFAVLLLPYSILGPFAGVFIDRWSRRQILVIAPLVRGSLLTVAALLVALGAPDWCFYTAALAVLGVNRFFLSALSASLPHVVEPERLMLANAVTPTSGTVATFIGAGVGYLLRLAFGSGHGGTALLLVASGLIFGGSALIALTMRRGLLGPSYDPGLPQAREALRNVVTGLADGARHIVHLRSPAAALGGMAAHRFLYGMTFVMTVMLYRFYFTTDAEAGLNHITGVLATSGVGFFTAALITPWATERFRPEAWIPIMLATSGVLGLLLCLPFRQPGFLAAGFVLGVTGQSVKICTDTIVQRDVEDAYLGRVFSIYDMLFNGTLVLAAAVAALILPANGKSYTVLTIAAAGYLLSALGYRLLTTDAKPRTPQEVTR</sequence>
<keyword evidence="8" id="KW-1185">Reference proteome</keyword>